<dbReference type="InterPro" id="IPR016187">
    <property type="entry name" value="CTDL_fold"/>
</dbReference>
<comment type="caution">
    <text evidence="2">The sequence shown here is derived from an EMBL/GenBank/DDBJ whole genome shotgun (WGS) entry which is preliminary data.</text>
</comment>
<dbReference type="Proteomes" id="UP000013984">
    <property type="component" value="Unassembled WGS sequence"/>
</dbReference>
<accession>R8ZZC2</accession>
<dbReference type="EMBL" id="AOGZ02000014">
    <property type="protein sequence ID" value="EOQ95316.1"/>
    <property type="molecule type" value="Genomic_DNA"/>
</dbReference>
<dbReference type="Pfam" id="PF07588">
    <property type="entry name" value="DUF1554"/>
    <property type="match status" value="1"/>
</dbReference>
<proteinExistence type="predicted"/>
<dbReference type="InterPro" id="IPR016186">
    <property type="entry name" value="C-type_lectin-like/link_sf"/>
</dbReference>
<dbReference type="SUPFAM" id="SSF56436">
    <property type="entry name" value="C-type lectin-like"/>
    <property type="match status" value="1"/>
</dbReference>
<name>R8ZZC2_9LEPT</name>
<protein>
    <submittedName>
        <fullName evidence="2">PF07588 family protein</fullName>
    </submittedName>
</protein>
<sequence>MPGSENFPILTFMKFGKRNPSFRHFLVFLVFLSALLGACKKSNDGNDDTILTLLLLQATAATPCTTRCHIYLSEKYGGALGIGGIKGPDAICNGDINRVKGKTYKAMISVPGSREITGSATGTPTYTDWVLKANTFYSNSTDPSNTTGSTTNANRIFRDSNVTMQMNFPLGTNGTTFWTGITITGGNFANGDNCTNWSTIGAGVNGQVGVVGASATTLVDATTNVCNVSNRVVCVEQ</sequence>
<evidence type="ECO:0000313" key="2">
    <source>
        <dbReference type="EMBL" id="EOQ95316.1"/>
    </source>
</evidence>
<evidence type="ECO:0000313" key="3">
    <source>
        <dbReference type="Proteomes" id="UP000013984"/>
    </source>
</evidence>
<dbReference type="AlphaFoldDB" id="R8ZZC2"/>
<reference evidence="2" key="1">
    <citation type="submission" date="2013-04" db="EMBL/GenBank/DDBJ databases">
        <authorList>
            <person name="Harkins D.M."/>
            <person name="Durkin A.S."/>
            <person name="Brinkac L.M."/>
            <person name="Haft D.H."/>
            <person name="Selengut J.D."/>
            <person name="Sanka R."/>
            <person name="DePew J."/>
            <person name="Purushe J."/>
            <person name="Galloway R.L."/>
            <person name="Vinetz J.M."/>
            <person name="Sutton G.G."/>
            <person name="Nierman W.C."/>
            <person name="Fouts D.E."/>
        </authorList>
    </citation>
    <scope>NUCLEOTIDE SEQUENCE [LARGE SCALE GENOMIC DNA]</scope>
    <source>
        <strain evidence="2">CDC</strain>
    </source>
</reference>
<organism evidence="2 3">
    <name type="scientific">Leptospira wolbachii serovar Codice str. CDC</name>
    <dbReference type="NCBI Taxonomy" id="1218599"/>
    <lineage>
        <taxon>Bacteria</taxon>
        <taxon>Pseudomonadati</taxon>
        <taxon>Spirochaetota</taxon>
        <taxon>Spirochaetia</taxon>
        <taxon>Leptospirales</taxon>
        <taxon>Leptospiraceae</taxon>
        <taxon>Leptospira</taxon>
    </lineage>
</organism>
<keyword evidence="3" id="KW-1185">Reference proteome</keyword>
<gene>
    <name evidence="2" type="ORF">LEP1GSC195_1856</name>
</gene>
<dbReference type="Gene3D" id="3.10.100.10">
    <property type="entry name" value="Mannose-Binding Protein A, subunit A"/>
    <property type="match status" value="1"/>
</dbReference>
<evidence type="ECO:0000259" key="1">
    <source>
        <dbReference type="Pfam" id="PF07588"/>
    </source>
</evidence>
<feature type="domain" description="DUF1554" evidence="1">
    <location>
        <begin position="78"/>
        <end position="210"/>
    </location>
</feature>
<dbReference type="InterPro" id="IPR011448">
    <property type="entry name" value="DUF1554"/>
</dbReference>